<gene>
    <name evidence="6" type="ORF">FG385_08815</name>
</gene>
<comment type="caution">
    <text evidence="6">The sequence shown here is derived from an EMBL/GenBank/DDBJ whole genome shotgun (WGS) entry which is preliminary data.</text>
</comment>
<keyword evidence="7" id="KW-1185">Reference proteome</keyword>
<dbReference type="OrthoDB" id="2356263at2"/>
<evidence type="ECO:0000256" key="4">
    <source>
        <dbReference type="PROSITE-ProRule" id="PRU00335"/>
    </source>
</evidence>
<dbReference type="InterPro" id="IPR001647">
    <property type="entry name" value="HTH_TetR"/>
</dbReference>
<dbReference type="Gene3D" id="1.10.357.10">
    <property type="entry name" value="Tetracycline Repressor, domain 2"/>
    <property type="match status" value="1"/>
</dbReference>
<accession>A0A5C4M755</accession>
<dbReference type="PANTHER" id="PTHR30055:SF234">
    <property type="entry name" value="HTH-TYPE TRANSCRIPTIONAL REGULATOR BETI"/>
    <property type="match status" value="1"/>
</dbReference>
<evidence type="ECO:0000259" key="5">
    <source>
        <dbReference type="PROSITE" id="PS50977"/>
    </source>
</evidence>
<feature type="DNA-binding region" description="H-T-H motif" evidence="4">
    <location>
        <begin position="27"/>
        <end position="46"/>
    </location>
</feature>
<protein>
    <submittedName>
        <fullName evidence="6">Helix-turn-helix transcriptional regulator</fullName>
    </submittedName>
</protein>
<evidence type="ECO:0000256" key="2">
    <source>
        <dbReference type="ARBA" id="ARBA00023125"/>
    </source>
</evidence>
<dbReference type="EMBL" id="VDFW01000005">
    <property type="protein sequence ID" value="TNC27798.1"/>
    <property type="molecule type" value="Genomic_DNA"/>
</dbReference>
<dbReference type="PANTHER" id="PTHR30055">
    <property type="entry name" value="HTH-TYPE TRANSCRIPTIONAL REGULATOR RUTR"/>
    <property type="match status" value="1"/>
</dbReference>
<evidence type="ECO:0000256" key="3">
    <source>
        <dbReference type="ARBA" id="ARBA00023163"/>
    </source>
</evidence>
<dbReference type="InterPro" id="IPR009057">
    <property type="entry name" value="Homeodomain-like_sf"/>
</dbReference>
<feature type="domain" description="HTH tetR-type" evidence="5">
    <location>
        <begin position="4"/>
        <end position="64"/>
    </location>
</feature>
<dbReference type="Pfam" id="PF00440">
    <property type="entry name" value="TetR_N"/>
    <property type="match status" value="1"/>
</dbReference>
<keyword evidence="3" id="KW-0804">Transcription</keyword>
<dbReference type="RefSeq" id="WP_139096121.1">
    <property type="nucleotide sequence ID" value="NZ_VDFW01000005.1"/>
</dbReference>
<organism evidence="6 7">
    <name type="scientific">Amycolatopsis alkalitolerans</name>
    <dbReference type="NCBI Taxonomy" id="2547244"/>
    <lineage>
        <taxon>Bacteria</taxon>
        <taxon>Bacillati</taxon>
        <taxon>Actinomycetota</taxon>
        <taxon>Actinomycetes</taxon>
        <taxon>Pseudonocardiales</taxon>
        <taxon>Pseudonocardiaceae</taxon>
        <taxon>Amycolatopsis</taxon>
    </lineage>
</organism>
<dbReference type="AlphaFoldDB" id="A0A5C4M755"/>
<dbReference type="SUPFAM" id="SSF46689">
    <property type="entry name" value="Homeodomain-like"/>
    <property type="match status" value="1"/>
</dbReference>
<evidence type="ECO:0000313" key="7">
    <source>
        <dbReference type="Proteomes" id="UP000305546"/>
    </source>
</evidence>
<dbReference type="InterPro" id="IPR050109">
    <property type="entry name" value="HTH-type_TetR-like_transc_reg"/>
</dbReference>
<evidence type="ECO:0000313" key="6">
    <source>
        <dbReference type="EMBL" id="TNC27798.1"/>
    </source>
</evidence>
<name>A0A5C4M755_9PSEU</name>
<proteinExistence type="predicted"/>
<dbReference type="Proteomes" id="UP000305546">
    <property type="component" value="Unassembled WGS sequence"/>
</dbReference>
<dbReference type="PROSITE" id="PS50977">
    <property type="entry name" value="HTH_TETR_2"/>
    <property type="match status" value="1"/>
</dbReference>
<reference evidence="6 7" key="1">
    <citation type="submission" date="2019-06" db="EMBL/GenBank/DDBJ databases">
        <title>Amycolatopsis alkalitolerans sp. nov., isolated from Gastrodia elata Blume.</title>
        <authorList>
            <person name="Narsing Rao M.P."/>
            <person name="Li W.J."/>
        </authorList>
    </citation>
    <scope>NUCLEOTIDE SEQUENCE [LARGE SCALE GENOMIC DNA]</scope>
    <source>
        <strain evidence="6 7">SYSUP0005</strain>
    </source>
</reference>
<evidence type="ECO:0000256" key="1">
    <source>
        <dbReference type="ARBA" id="ARBA00023015"/>
    </source>
</evidence>
<sequence>MLDEPTRDRLLAAAENLLLSSDYDEVSVRAINTAAGMNPAAVHYHFGSKEALVAALLERRLAPLWAAELTRVTERRQTGWVPGVAELVDVIMGPFVGLVAEPHGRLHVRLLARLVLGRRPVSWASGWFGFAPWVELLRAARPDLSADEAKARWMLAFDLIVQTFSAGGEAKALRSFVIAGLDAP</sequence>
<keyword evidence="2 4" id="KW-0238">DNA-binding</keyword>
<dbReference type="PRINTS" id="PR00455">
    <property type="entry name" value="HTHTETR"/>
</dbReference>
<dbReference type="GO" id="GO:0003700">
    <property type="term" value="F:DNA-binding transcription factor activity"/>
    <property type="evidence" value="ECO:0007669"/>
    <property type="project" value="TreeGrafter"/>
</dbReference>
<keyword evidence="1" id="KW-0805">Transcription regulation</keyword>
<dbReference type="GO" id="GO:0000976">
    <property type="term" value="F:transcription cis-regulatory region binding"/>
    <property type="evidence" value="ECO:0007669"/>
    <property type="project" value="TreeGrafter"/>
</dbReference>